<dbReference type="HOGENOM" id="CLU_3377650_0_0_1"/>
<protein>
    <submittedName>
        <fullName evidence="1">Uncharacterized protein</fullName>
    </submittedName>
</protein>
<keyword evidence="2" id="KW-1185">Reference proteome</keyword>
<dbReference type="EnsemblMetazoa" id="tetur07g03150.1">
    <property type="protein sequence ID" value="tetur07g03150.1"/>
    <property type="gene ID" value="tetur07g03150"/>
</dbReference>
<dbReference type="Proteomes" id="UP000015104">
    <property type="component" value="Unassembled WGS sequence"/>
</dbReference>
<reference evidence="1" key="2">
    <citation type="submission" date="2015-06" db="UniProtKB">
        <authorList>
            <consortium name="EnsemblMetazoa"/>
        </authorList>
    </citation>
    <scope>IDENTIFICATION</scope>
</reference>
<accession>T1K8Z6</accession>
<dbReference type="AlphaFoldDB" id="T1K8Z6"/>
<reference evidence="2" key="1">
    <citation type="submission" date="2011-08" db="EMBL/GenBank/DDBJ databases">
        <authorList>
            <person name="Rombauts S."/>
        </authorList>
    </citation>
    <scope>NUCLEOTIDE SEQUENCE</scope>
    <source>
        <strain evidence="2">London</strain>
    </source>
</reference>
<organism evidence="1 2">
    <name type="scientific">Tetranychus urticae</name>
    <name type="common">Two-spotted spider mite</name>
    <dbReference type="NCBI Taxonomy" id="32264"/>
    <lineage>
        <taxon>Eukaryota</taxon>
        <taxon>Metazoa</taxon>
        <taxon>Ecdysozoa</taxon>
        <taxon>Arthropoda</taxon>
        <taxon>Chelicerata</taxon>
        <taxon>Arachnida</taxon>
        <taxon>Acari</taxon>
        <taxon>Acariformes</taxon>
        <taxon>Trombidiformes</taxon>
        <taxon>Prostigmata</taxon>
        <taxon>Eleutherengona</taxon>
        <taxon>Raphignathae</taxon>
        <taxon>Tetranychoidea</taxon>
        <taxon>Tetranychidae</taxon>
        <taxon>Tetranychus</taxon>
    </lineage>
</organism>
<proteinExistence type="predicted"/>
<evidence type="ECO:0000313" key="2">
    <source>
        <dbReference type="Proteomes" id="UP000015104"/>
    </source>
</evidence>
<sequence length="34" mass="3933">MNSQDDPGPLSNPLDNKIERVDEYVIKCCFMMTK</sequence>
<dbReference type="EMBL" id="CAEY01001886">
    <property type="status" value="NOT_ANNOTATED_CDS"/>
    <property type="molecule type" value="Genomic_DNA"/>
</dbReference>
<evidence type="ECO:0000313" key="1">
    <source>
        <dbReference type="EnsemblMetazoa" id="tetur07g03150.1"/>
    </source>
</evidence>
<name>T1K8Z6_TETUR</name>